<organism evidence="2 3">
    <name type="scientific">Aphanomyces euteiches</name>
    <dbReference type="NCBI Taxonomy" id="100861"/>
    <lineage>
        <taxon>Eukaryota</taxon>
        <taxon>Sar</taxon>
        <taxon>Stramenopiles</taxon>
        <taxon>Oomycota</taxon>
        <taxon>Saprolegniomycetes</taxon>
        <taxon>Saprolegniales</taxon>
        <taxon>Verrucalvaceae</taxon>
        <taxon>Aphanomyces</taxon>
    </lineage>
</organism>
<dbReference type="VEuPathDB" id="FungiDB:AeMF1_001632"/>
<keyword evidence="1" id="KW-1133">Transmembrane helix</keyword>
<feature type="transmembrane region" description="Helical" evidence="1">
    <location>
        <begin position="115"/>
        <end position="135"/>
    </location>
</feature>
<evidence type="ECO:0000313" key="3">
    <source>
        <dbReference type="Proteomes" id="UP000481153"/>
    </source>
</evidence>
<sequence length="169" mass="18403">MTLTLLGATTITGLIAFAGQKFPRLAIGASTWYTLIYFSEPLRHRFVYTFAFVLSLILGGVFGFHLYPTHKRVGHFFIGTAAPLGLVDAISAAALDGMSLLLNQLNIKAPLEPAEMATVLGIAFGLAIGNGWLTFQTLFCAFIHLDGVCWLVCHGHVCFQHHCLVLPRV</sequence>
<name>A0A6G0WD53_9STRA</name>
<reference evidence="2 3" key="1">
    <citation type="submission" date="2019-07" db="EMBL/GenBank/DDBJ databases">
        <title>Genomics analysis of Aphanomyces spp. identifies a new class of oomycete effector associated with host adaptation.</title>
        <authorList>
            <person name="Gaulin E."/>
        </authorList>
    </citation>
    <scope>NUCLEOTIDE SEQUENCE [LARGE SCALE GENOMIC DNA]</scope>
    <source>
        <strain evidence="2 3">ATCC 201684</strain>
    </source>
</reference>
<keyword evidence="1" id="KW-0472">Membrane</keyword>
<evidence type="ECO:0000256" key="1">
    <source>
        <dbReference type="SAM" id="Phobius"/>
    </source>
</evidence>
<proteinExistence type="predicted"/>
<dbReference type="AlphaFoldDB" id="A0A6G0WD53"/>
<evidence type="ECO:0000313" key="2">
    <source>
        <dbReference type="EMBL" id="KAF0725240.1"/>
    </source>
</evidence>
<feature type="transmembrane region" description="Helical" evidence="1">
    <location>
        <begin position="42"/>
        <end position="64"/>
    </location>
</feature>
<dbReference type="Proteomes" id="UP000481153">
    <property type="component" value="Unassembled WGS sequence"/>
</dbReference>
<accession>A0A6G0WD53</accession>
<protein>
    <submittedName>
        <fullName evidence="2">Uncharacterized protein</fullName>
    </submittedName>
</protein>
<dbReference type="EMBL" id="VJMJ01000247">
    <property type="protein sequence ID" value="KAF0725240.1"/>
    <property type="molecule type" value="Genomic_DNA"/>
</dbReference>
<feature type="transmembrane region" description="Helical" evidence="1">
    <location>
        <begin position="76"/>
        <end position="95"/>
    </location>
</feature>
<keyword evidence="3" id="KW-1185">Reference proteome</keyword>
<comment type="caution">
    <text evidence="2">The sequence shown here is derived from an EMBL/GenBank/DDBJ whole genome shotgun (WGS) entry which is preliminary data.</text>
</comment>
<keyword evidence="1" id="KW-0812">Transmembrane</keyword>
<gene>
    <name evidence="2" type="ORF">Ae201684_016257</name>
</gene>